<dbReference type="EMBL" id="JAGTJJ010000001">
    <property type="protein sequence ID" value="MDC3978882.1"/>
    <property type="molecule type" value="Genomic_DNA"/>
</dbReference>
<dbReference type="RefSeq" id="WP_272418721.1">
    <property type="nucleotide sequence ID" value="NZ_JAGTJJ010000001.1"/>
</dbReference>
<feature type="transmembrane region" description="Helical" evidence="9">
    <location>
        <begin position="292"/>
        <end position="318"/>
    </location>
</feature>
<keyword evidence="7 9" id="KW-1133">Transmembrane helix</keyword>
<evidence type="ECO:0000256" key="5">
    <source>
        <dbReference type="ARBA" id="ARBA00022679"/>
    </source>
</evidence>
<comment type="pathway">
    <text evidence="2">Lipid metabolism; sphingolipid metabolism.</text>
</comment>
<organism evidence="11 12">
    <name type="scientific">Polyangium jinanense</name>
    <dbReference type="NCBI Taxonomy" id="2829994"/>
    <lineage>
        <taxon>Bacteria</taxon>
        <taxon>Pseudomonadati</taxon>
        <taxon>Myxococcota</taxon>
        <taxon>Polyangia</taxon>
        <taxon>Polyangiales</taxon>
        <taxon>Polyangiaceae</taxon>
        <taxon>Polyangium</taxon>
    </lineage>
</organism>
<dbReference type="Gene3D" id="3.90.550.10">
    <property type="entry name" value="Spore Coat Polysaccharide Biosynthesis Protein SpsA, Chain A"/>
    <property type="match status" value="1"/>
</dbReference>
<evidence type="ECO:0000313" key="12">
    <source>
        <dbReference type="Proteomes" id="UP001151081"/>
    </source>
</evidence>
<protein>
    <submittedName>
        <fullName evidence="11">Glycosyltransferase</fullName>
        <ecNumber evidence="11">2.4.-.-</ecNumber>
    </submittedName>
</protein>
<name>A0A9X3X4I5_9BACT</name>
<dbReference type="GO" id="GO:0016020">
    <property type="term" value="C:membrane"/>
    <property type="evidence" value="ECO:0007669"/>
    <property type="project" value="UniProtKB-SubCell"/>
</dbReference>
<sequence length="399" mass="43330">MKSTLVALLAGGALSSIGMTVASQWAALRILGRVPSGERPTPPITILKPLKGVDDGLLDNLLSFASQEYPTYEVLLGAEDAEDPALAAAREVMARVPHAPFRIIHCPRRTGMNPKVSILEALAARARHEHVLISDSNVRVGPGYLTAMAAELADPRVGLVTSIIVGTAERTLGAALENLHLNSFIVRSTLAANVFIGHACVIGKSMLLRLGDLAAVGGFASVRDVLAEDYLLGKAFQEAGFRVAVSTEPVRTVNERWRLDRFVSRHVRWTQMRRRVHLGSYLVEPLFNPVPLLLLLSIVAGGALAWTALLGVALKVALDAALWSRMRGEGMSWRCAFLVPFKDVLATWTWVVGGLRRTVDWRGNRMRIGEGTRLEPIHGAVNVSEQAEVATIVDQRWAA</sequence>
<evidence type="ECO:0000256" key="9">
    <source>
        <dbReference type="SAM" id="Phobius"/>
    </source>
</evidence>
<dbReference type="InterPro" id="IPR025993">
    <property type="entry name" value="Ceramide_glucosylTrfase"/>
</dbReference>
<evidence type="ECO:0000256" key="7">
    <source>
        <dbReference type="ARBA" id="ARBA00022989"/>
    </source>
</evidence>
<dbReference type="InterPro" id="IPR029044">
    <property type="entry name" value="Nucleotide-diphossugar_trans"/>
</dbReference>
<reference evidence="11 12" key="1">
    <citation type="submission" date="2021-04" db="EMBL/GenBank/DDBJ databases">
        <title>Genome analysis of Polyangium sp.</title>
        <authorList>
            <person name="Li Y."/>
            <person name="Wang J."/>
        </authorList>
    </citation>
    <scope>NUCLEOTIDE SEQUENCE [LARGE SCALE GENOMIC DNA]</scope>
    <source>
        <strain evidence="11 12">SDU14</strain>
    </source>
</reference>
<dbReference type="AlphaFoldDB" id="A0A9X3X4I5"/>
<dbReference type="SUPFAM" id="SSF53448">
    <property type="entry name" value="Nucleotide-diphospho-sugar transferases"/>
    <property type="match status" value="1"/>
</dbReference>
<dbReference type="GO" id="GO:0008120">
    <property type="term" value="F:ceramide glucosyltransferase activity"/>
    <property type="evidence" value="ECO:0007669"/>
    <property type="project" value="TreeGrafter"/>
</dbReference>
<dbReference type="PANTHER" id="PTHR12726:SF0">
    <property type="entry name" value="CERAMIDE GLUCOSYLTRANSFERASE"/>
    <property type="match status" value="1"/>
</dbReference>
<keyword evidence="5 11" id="KW-0808">Transferase</keyword>
<dbReference type="GO" id="GO:0006679">
    <property type="term" value="P:glucosylceramide biosynthetic process"/>
    <property type="evidence" value="ECO:0007669"/>
    <property type="project" value="TreeGrafter"/>
</dbReference>
<keyword evidence="4 11" id="KW-0328">Glycosyltransferase</keyword>
<dbReference type="Pfam" id="PF13506">
    <property type="entry name" value="Glyco_transf_21"/>
    <property type="match status" value="1"/>
</dbReference>
<comment type="pathway">
    <text evidence="3">Sphingolipid metabolism.</text>
</comment>
<evidence type="ECO:0000256" key="8">
    <source>
        <dbReference type="ARBA" id="ARBA00023136"/>
    </source>
</evidence>
<evidence type="ECO:0000256" key="2">
    <source>
        <dbReference type="ARBA" id="ARBA00004760"/>
    </source>
</evidence>
<keyword evidence="6 9" id="KW-0812">Transmembrane</keyword>
<evidence type="ECO:0000256" key="3">
    <source>
        <dbReference type="ARBA" id="ARBA00004991"/>
    </source>
</evidence>
<keyword evidence="8 9" id="KW-0472">Membrane</keyword>
<evidence type="ECO:0000313" key="10">
    <source>
        <dbReference type="EMBL" id="MDC3978882.1"/>
    </source>
</evidence>
<comment type="caution">
    <text evidence="11">The sequence shown here is derived from an EMBL/GenBank/DDBJ whole genome shotgun (WGS) entry which is preliminary data.</text>
</comment>
<evidence type="ECO:0000256" key="6">
    <source>
        <dbReference type="ARBA" id="ARBA00022692"/>
    </source>
</evidence>
<evidence type="ECO:0000256" key="4">
    <source>
        <dbReference type="ARBA" id="ARBA00022676"/>
    </source>
</evidence>
<dbReference type="EMBL" id="JAGTJJ010000006">
    <property type="protein sequence ID" value="MDC3982053.1"/>
    <property type="molecule type" value="Genomic_DNA"/>
</dbReference>
<evidence type="ECO:0000256" key="1">
    <source>
        <dbReference type="ARBA" id="ARBA00004141"/>
    </source>
</evidence>
<dbReference type="EC" id="2.4.-.-" evidence="11"/>
<proteinExistence type="predicted"/>
<keyword evidence="12" id="KW-1185">Reference proteome</keyword>
<evidence type="ECO:0000313" key="11">
    <source>
        <dbReference type="EMBL" id="MDC3982053.1"/>
    </source>
</evidence>
<gene>
    <name evidence="10" type="ORF">KEG57_00130</name>
    <name evidence="11" type="ORF">KEG57_16160</name>
</gene>
<accession>A0A9X3X4I5</accession>
<comment type="subcellular location">
    <subcellularLocation>
        <location evidence="1">Membrane</location>
        <topology evidence="1">Multi-pass membrane protein</topology>
    </subcellularLocation>
</comment>
<dbReference type="CDD" id="cd02520">
    <property type="entry name" value="Glucosylceramide_synthase"/>
    <property type="match status" value="1"/>
</dbReference>
<dbReference type="Proteomes" id="UP001151081">
    <property type="component" value="Unassembled WGS sequence"/>
</dbReference>
<dbReference type="PANTHER" id="PTHR12726">
    <property type="entry name" value="CERAMIDE GLUCOSYLTRANSFERASE"/>
    <property type="match status" value="1"/>
</dbReference>